<dbReference type="EMBL" id="JBHUHX010000027">
    <property type="protein sequence ID" value="MFD2112477.1"/>
    <property type="molecule type" value="Genomic_DNA"/>
</dbReference>
<keyword evidence="2" id="KW-1133">Transmembrane helix</keyword>
<feature type="region of interest" description="Disordered" evidence="1">
    <location>
        <begin position="1"/>
        <end position="27"/>
    </location>
</feature>
<evidence type="ECO:0000256" key="1">
    <source>
        <dbReference type="SAM" id="MobiDB-lite"/>
    </source>
</evidence>
<comment type="caution">
    <text evidence="4">The sequence shown here is derived from an EMBL/GenBank/DDBJ whole genome shotgun (WGS) entry which is preliminary data.</text>
</comment>
<feature type="transmembrane region" description="Helical" evidence="2">
    <location>
        <begin position="36"/>
        <end position="58"/>
    </location>
</feature>
<dbReference type="PANTHER" id="PTHR33371:SF4">
    <property type="entry name" value="INTERMEMBRANE PHOSPHOLIPID TRANSPORT SYSTEM BINDING PROTEIN MLAD"/>
    <property type="match status" value="1"/>
</dbReference>
<organism evidence="4 5">
    <name type="scientific">Thiorhodococcus fuscus</name>
    <dbReference type="NCBI Taxonomy" id="527200"/>
    <lineage>
        <taxon>Bacteria</taxon>
        <taxon>Pseudomonadati</taxon>
        <taxon>Pseudomonadota</taxon>
        <taxon>Gammaproteobacteria</taxon>
        <taxon>Chromatiales</taxon>
        <taxon>Chromatiaceae</taxon>
        <taxon>Thiorhodococcus</taxon>
    </lineage>
</organism>
<dbReference type="RefSeq" id="WP_386026797.1">
    <property type="nucleotide sequence ID" value="NZ_JBHUHX010000027.1"/>
</dbReference>
<evidence type="ECO:0000313" key="5">
    <source>
        <dbReference type="Proteomes" id="UP001597337"/>
    </source>
</evidence>
<keyword evidence="5" id="KW-1185">Reference proteome</keyword>
<sequence length="371" mass="39853">MSGPDRSTSGRLDRLYSPPEIGGPGKRRARAQHRDLLLAGGFVLAMVLVVAGAFYLVLPGLFGRAYHLDAYFLDAEGLDAGIQVVQEGYVIGMVDRVTPVFPQRDSEAVRCPAPPQDAPRRHAALPCFRARLRIKDGWPVPLDSRAQLGAAGLLSGDVIRITPGSATALLADGSVIEADGREIDLAGRLGQLTETITALVEETIAPTLASIRDQIKTIELLIGTGDDQSGNRDRLAGAFANLQELSARLKEAVDPAAIAAILGSVRVMSDNLASMTTALKSSTGDIQGAVNNYGSLASDIRGLVRENRPALQKSLDDTQYLLQELSAALTPILANMEEATRNLSVLSRELRDDPKALLKSREQEDRTPWFQ</sequence>
<evidence type="ECO:0000259" key="3">
    <source>
        <dbReference type="Pfam" id="PF02470"/>
    </source>
</evidence>
<dbReference type="PANTHER" id="PTHR33371">
    <property type="entry name" value="INTERMEMBRANE PHOSPHOLIPID TRANSPORT SYSTEM BINDING PROTEIN MLAD-RELATED"/>
    <property type="match status" value="1"/>
</dbReference>
<keyword evidence="2" id="KW-0812">Transmembrane</keyword>
<evidence type="ECO:0000313" key="4">
    <source>
        <dbReference type="EMBL" id="MFD2112477.1"/>
    </source>
</evidence>
<accession>A0ABW4Y952</accession>
<evidence type="ECO:0000256" key="2">
    <source>
        <dbReference type="SAM" id="Phobius"/>
    </source>
</evidence>
<dbReference type="Pfam" id="PF02470">
    <property type="entry name" value="MlaD"/>
    <property type="match status" value="1"/>
</dbReference>
<keyword evidence="2" id="KW-0472">Membrane</keyword>
<dbReference type="InterPro" id="IPR003399">
    <property type="entry name" value="Mce/MlaD"/>
</dbReference>
<dbReference type="Proteomes" id="UP001597337">
    <property type="component" value="Unassembled WGS sequence"/>
</dbReference>
<gene>
    <name evidence="4" type="ORF">ACFSJC_11555</name>
</gene>
<dbReference type="InterPro" id="IPR052336">
    <property type="entry name" value="MlaD_Phospholipid_Transporter"/>
</dbReference>
<proteinExistence type="predicted"/>
<protein>
    <submittedName>
        <fullName evidence="4">MlaD family protein</fullName>
    </submittedName>
</protein>
<feature type="compositionally biased region" description="Polar residues" evidence="1">
    <location>
        <begin position="1"/>
        <end position="10"/>
    </location>
</feature>
<reference evidence="5" key="1">
    <citation type="journal article" date="2019" name="Int. J. Syst. Evol. Microbiol.">
        <title>The Global Catalogue of Microorganisms (GCM) 10K type strain sequencing project: providing services to taxonomists for standard genome sequencing and annotation.</title>
        <authorList>
            <consortium name="The Broad Institute Genomics Platform"/>
            <consortium name="The Broad Institute Genome Sequencing Center for Infectious Disease"/>
            <person name="Wu L."/>
            <person name="Ma J."/>
        </authorList>
    </citation>
    <scope>NUCLEOTIDE SEQUENCE [LARGE SCALE GENOMIC DNA]</scope>
    <source>
        <strain evidence="5">KACC 12597</strain>
    </source>
</reference>
<feature type="domain" description="Mce/MlaD" evidence="3">
    <location>
        <begin position="65"/>
        <end position="164"/>
    </location>
</feature>
<name>A0ABW4Y952_9GAMM</name>